<dbReference type="Gene3D" id="3.90.1170.20">
    <property type="entry name" value="Quinolinate phosphoribosyl transferase, N-terminal domain"/>
    <property type="match status" value="1"/>
</dbReference>
<dbReference type="FunFam" id="3.20.20.70:FF:000090">
    <property type="entry name" value="Nicotinate-nucleotide pyrophosphorylase [carboxylating]"/>
    <property type="match status" value="1"/>
</dbReference>
<protein>
    <recommendedName>
        <fullName evidence="6 12">Nicotinate-nucleotide pyrophosphorylase [carboxylating]</fullName>
        <ecNumber evidence="5 12">2.4.2.19</ecNumber>
    </recommendedName>
    <alternativeName>
        <fullName evidence="10 12">Quinolinate phosphoribosyltransferase [decarboxylating]</fullName>
    </alternativeName>
</protein>
<keyword evidence="9 12" id="KW-0808">Transferase</keyword>
<name>A0A7S4UAE4_9EUKA</name>
<dbReference type="SUPFAM" id="SSF51690">
    <property type="entry name" value="Nicotinate/Quinolinate PRTase C-terminal domain-like"/>
    <property type="match status" value="1"/>
</dbReference>
<dbReference type="PANTHER" id="PTHR32179:SF3">
    <property type="entry name" value="NICOTINATE-NUCLEOTIDE PYROPHOSPHORYLASE [CARBOXYLATING]"/>
    <property type="match status" value="1"/>
</dbReference>
<evidence type="ECO:0000256" key="1">
    <source>
        <dbReference type="ARBA" id="ARBA00003237"/>
    </source>
</evidence>
<accession>A0A7S4UAE4</accession>
<dbReference type="InterPro" id="IPR002638">
    <property type="entry name" value="Quinolinate_PRibosylTrfase_C"/>
</dbReference>
<dbReference type="InterPro" id="IPR027277">
    <property type="entry name" value="NadC/ModD"/>
</dbReference>
<dbReference type="PANTHER" id="PTHR32179">
    <property type="entry name" value="NICOTINATE-NUCLEOTIDE PYROPHOSPHORYLASE [CARBOXYLATING]"/>
    <property type="match status" value="1"/>
</dbReference>
<dbReference type="GO" id="GO:0009435">
    <property type="term" value="P:NAD+ biosynthetic process"/>
    <property type="evidence" value="ECO:0007669"/>
    <property type="project" value="UniProtKB-UniPathway"/>
</dbReference>
<dbReference type="AlphaFoldDB" id="A0A7S4UAE4"/>
<dbReference type="InterPro" id="IPR013785">
    <property type="entry name" value="Aldolase_TIM"/>
</dbReference>
<dbReference type="InterPro" id="IPR022412">
    <property type="entry name" value="Quinolinate_PRibosylTrfase_N"/>
</dbReference>
<keyword evidence="7 12" id="KW-0662">Pyridine nucleotide biosynthesis</keyword>
<dbReference type="EMBL" id="HBKR01032053">
    <property type="protein sequence ID" value="CAE2328394.1"/>
    <property type="molecule type" value="Transcribed_RNA"/>
</dbReference>
<dbReference type="InterPro" id="IPR036068">
    <property type="entry name" value="Nicotinate_pribotase-like_C"/>
</dbReference>
<comment type="function">
    <text evidence="1 12">Involved in the catabolism of quinolinic acid (QA).</text>
</comment>
<dbReference type="Pfam" id="PF02749">
    <property type="entry name" value="QRPTase_N"/>
    <property type="match status" value="1"/>
</dbReference>
<evidence type="ECO:0000256" key="3">
    <source>
        <dbReference type="ARBA" id="ARBA00009400"/>
    </source>
</evidence>
<comment type="catalytic activity">
    <reaction evidence="11 12">
        <text>nicotinate beta-D-ribonucleotide + CO2 + diphosphate = quinolinate + 5-phospho-alpha-D-ribose 1-diphosphate + 2 H(+)</text>
        <dbReference type="Rhea" id="RHEA:12733"/>
        <dbReference type="ChEBI" id="CHEBI:15378"/>
        <dbReference type="ChEBI" id="CHEBI:16526"/>
        <dbReference type="ChEBI" id="CHEBI:29959"/>
        <dbReference type="ChEBI" id="CHEBI:33019"/>
        <dbReference type="ChEBI" id="CHEBI:57502"/>
        <dbReference type="ChEBI" id="CHEBI:58017"/>
        <dbReference type="EC" id="2.4.2.19"/>
    </reaction>
</comment>
<dbReference type="EC" id="2.4.2.19" evidence="5 12"/>
<evidence type="ECO:0000256" key="11">
    <source>
        <dbReference type="ARBA" id="ARBA00047445"/>
    </source>
</evidence>
<dbReference type="SUPFAM" id="SSF54675">
    <property type="entry name" value="Nicotinate/Quinolinate PRTase N-terminal domain-like"/>
    <property type="match status" value="1"/>
</dbReference>
<dbReference type="InterPro" id="IPR004393">
    <property type="entry name" value="NadC"/>
</dbReference>
<dbReference type="GO" id="GO:0004514">
    <property type="term" value="F:nicotinate-nucleotide diphosphorylase (carboxylating) activity"/>
    <property type="evidence" value="ECO:0007669"/>
    <property type="project" value="UniProtKB-EC"/>
</dbReference>
<dbReference type="Gene3D" id="3.20.20.70">
    <property type="entry name" value="Aldolase class I"/>
    <property type="match status" value="1"/>
</dbReference>
<evidence type="ECO:0000256" key="9">
    <source>
        <dbReference type="ARBA" id="ARBA00022679"/>
    </source>
</evidence>
<dbReference type="UniPathway" id="UPA00253">
    <property type="reaction ID" value="UER00331"/>
</dbReference>
<evidence type="ECO:0000256" key="5">
    <source>
        <dbReference type="ARBA" id="ARBA00011944"/>
    </source>
</evidence>
<dbReference type="PIRSF" id="PIRSF006250">
    <property type="entry name" value="NadC_ModD"/>
    <property type="match status" value="1"/>
</dbReference>
<comment type="similarity">
    <text evidence="3 12">Belongs to the NadC/ModD family.</text>
</comment>
<dbReference type="InterPro" id="IPR037128">
    <property type="entry name" value="Quinolinate_PRibosylTase_N_sf"/>
</dbReference>
<evidence type="ECO:0000256" key="8">
    <source>
        <dbReference type="ARBA" id="ARBA00022676"/>
    </source>
</evidence>
<evidence type="ECO:0000313" key="15">
    <source>
        <dbReference type="EMBL" id="CAE2328394.1"/>
    </source>
</evidence>
<dbReference type="GO" id="GO:0005737">
    <property type="term" value="C:cytoplasm"/>
    <property type="evidence" value="ECO:0007669"/>
    <property type="project" value="TreeGrafter"/>
</dbReference>
<evidence type="ECO:0000256" key="12">
    <source>
        <dbReference type="PIRNR" id="PIRNR006250"/>
    </source>
</evidence>
<organism evidence="15">
    <name type="scientific">Paramoeba aestuarina</name>
    <dbReference type="NCBI Taxonomy" id="180227"/>
    <lineage>
        <taxon>Eukaryota</taxon>
        <taxon>Amoebozoa</taxon>
        <taxon>Discosea</taxon>
        <taxon>Flabellinia</taxon>
        <taxon>Dactylopodida</taxon>
        <taxon>Paramoebidae</taxon>
        <taxon>Paramoeba</taxon>
    </lineage>
</organism>
<evidence type="ECO:0000256" key="2">
    <source>
        <dbReference type="ARBA" id="ARBA00004893"/>
    </source>
</evidence>
<comment type="subunit">
    <text evidence="4 12">Hexamer formed by 3 homodimers.</text>
</comment>
<evidence type="ECO:0000256" key="10">
    <source>
        <dbReference type="ARBA" id="ARBA00033102"/>
    </source>
</evidence>
<keyword evidence="8 12" id="KW-0328">Glycosyltransferase</keyword>
<gene>
    <name evidence="15" type="ORF">NAES01612_LOCUS21089</name>
</gene>
<dbReference type="NCBIfam" id="TIGR00078">
    <property type="entry name" value="nadC"/>
    <property type="match status" value="1"/>
</dbReference>
<evidence type="ECO:0000259" key="14">
    <source>
        <dbReference type="Pfam" id="PF02749"/>
    </source>
</evidence>
<evidence type="ECO:0000259" key="13">
    <source>
        <dbReference type="Pfam" id="PF01729"/>
    </source>
</evidence>
<evidence type="ECO:0000256" key="6">
    <source>
        <dbReference type="ARBA" id="ARBA00020990"/>
    </source>
</evidence>
<feature type="domain" description="Quinolinate phosphoribosyl transferase C-terminal" evidence="13">
    <location>
        <begin position="121"/>
        <end position="291"/>
    </location>
</feature>
<comment type="pathway">
    <text evidence="2 12">Cofactor biosynthesis; NAD(+) biosynthesis; nicotinate D-ribonucleotide from quinolinate: step 1/1.</text>
</comment>
<reference evidence="15" key="1">
    <citation type="submission" date="2021-01" db="EMBL/GenBank/DDBJ databases">
        <authorList>
            <person name="Corre E."/>
            <person name="Pelletier E."/>
            <person name="Niang G."/>
            <person name="Scheremetjew M."/>
            <person name="Finn R."/>
            <person name="Kale V."/>
            <person name="Holt S."/>
            <person name="Cochrane G."/>
            <person name="Meng A."/>
            <person name="Brown T."/>
            <person name="Cohen L."/>
        </authorList>
    </citation>
    <scope>NUCLEOTIDE SEQUENCE</scope>
    <source>
        <strain evidence="15">SoJaBio B1-5/56/2</strain>
    </source>
</reference>
<feature type="domain" description="Quinolinate phosphoribosyl transferase N-terminal" evidence="14">
    <location>
        <begin position="40"/>
        <end position="119"/>
    </location>
</feature>
<evidence type="ECO:0000256" key="4">
    <source>
        <dbReference type="ARBA" id="ARBA00011218"/>
    </source>
</evidence>
<sequence length="298" mass="32558">MDSKKAERNLDHLLPCGWERVVDTWLQEDVPSFDYGGFVVGDKPTTAHLFQKASGVLAGIPILDKIFEKCNCQAEWLVKEGEYYEHTKGERKLIARVTGPTNNVLQAERIALNVLCRSSGVATVCHQLRQVCDNAGWQGKVAGTRKTTPGFRIVEKYAMMVGGIDTHRHDLSSMIMLKDNHINAHGSITQAVKEALSVGGFALKVEVECQNEEEAREAIAAGAHIVMLDNFSGDAAKEVGARLKKDHPGVIVEVSGGITIENLAQYLGDGVDIVSTSSTSQSVPHIDFSLKILHLKQE</sequence>
<dbReference type="Pfam" id="PF01729">
    <property type="entry name" value="QRPTase_C"/>
    <property type="match status" value="1"/>
</dbReference>
<dbReference type="GO" id="GO:0034213">
    <property type="term" value="P:quinolinate catabolic process"/>
    <property type="evidence" value="ECO:0007669"/>
    <property type="project" value="TreeGrafter"/>
</dbReference>
<proteinExistence type="inferred from homology"/>
<evidence type="ECO:0000256" key="7">
    <source>
        <dbReference type="ARBA" id="ARBA00022642"/>
    </source>
</evidence>
<dbReference type="CDD" id="cd01572">
    <property type="entry name" value="QPRTase"/>
    <property type="match status" value="1"/>
</dbReference>